<evidence type="ECO:0000256" key="1">
    <source>
        <dbReference type="ARBA" id="ARBA00005422"/>
    </source>
</evidence>
<feature type="domain" description="SUI1" evidence="5">
    <location>
        <begin position="33"/>
        <end position="99"/>
    </location>
</feature>
<dbReference type="CDD" id="cd11567">
    <property type="entry name" value="YciH_like"/>
    <property type="match status" value="1"/>
</dbReference>
<dbReference type="PROSITE" id="PS50296">
    <property type="entry name" value="SUI1"/>
    <property type="match status" value="1"/>
</dbReference>
<keyword evidence="7" id="KW-1185">Reference proteome</keyword>
<protein>
    <submittedName>
        <fullName evidence="6">Stress response translation initiation inhibitor YciH</fullName>
    </submittedName>
</protein>
<accession>A0ABV4NNC2</accession>
<dbReference type="InterPro" id="IPR036877">
    <property type="entry name" value="SUI1_dom_sf"/>
</dbReference>
<dbReference type="EMBL" id="JBGMEL010000006">
    <property type="protein sequence ID" value="MFA0790534.1"/>
    <property type="molecule type" value="Genomic_DNA"/>
</dbReference>
<keyword evidence="3" id="KW-0648">Protein biosynthesis</keyword>
<evidence type="ECO:0000256" key="3">
    <source>
        <dbReference type="ARBA" id="ARBA00022917"/>
    </source>
</evidence>
<reference evidence="6 7" key="1">
    <citation type="submission" date="2024-08" db="EMBL/GenBank/DDBJ databases">
        <authorList>
            <person name="Ishaq N."/>
        </authorList>
    </citation>
    <scope>NUCLEOTIDE SEQUENCE [LARGE SCALE GENOMIC DNA]</scope>
    <source>
        <strain evidence="6 7">JCM 30400</strain>
    </source>
</reference>
<organism evidence="6 7">
    <name type="scientific">Microbulbifer echini</name>
    <dbReference type="NCBI Taxonomy" id="1529067"/>
    <lineage>
        <taxon>Bacteria</taxon>
        <taxon>Pseudomonadati</taxon>
        <taxon>Pseudomonadota</taxon>
        <taxon>Gammaproteobacteria</taxon>
        <taxon>Cellvibrionales</taxon>
        <taxon>Microbulbiferaceae</taxon>
        <taxon>Microbulbifer</taxon>
    </lineage>
</organism>
<comment type="caution">
    <text evidence="6">The sequence shown here is derived from an EMBL/GenBank/DDBJ whole genome shotgun (WGS) entry which is preliminary data.</text>
</comment>
<evidence type="ECO:0000256" key="2">
    <source>
        <dbReference type="ARBA" id="ARBA00022845"/>
    </source>
</evidence>
<name>A0ABV4NNC2_9GAMM</name>
<proteinExistence type="inferred from homology"/>
<dbReference type="InterPro" id="IPR005872">
    <property type="entry name" value="SUI1_arc_bac"/>
</dbReference>
<gene>
    <name evidence="6" type="primary">yciH</name>
    <name evidence="6" type="ORF">ACCI51_08235</name>
</gene>
<evidence type="ECO:0000313" key="6">
    <source>
        <dbReference type="EMBL" id="MFA0790534.1"/>
    </source>
</evidence>
<dbReference type="InterPro" id="IPR001950">
    <property type="entry name" value="SUI1"/>
</dbReference>
<dbReference type="PANTHER" id="PTHR12789:SF0">
    <property type="entry name" value="DENSITY-REGULATED PROTEIN"/>
    <property type="match status" value="1"/>
</dbReference>
<dbReference type="RefSeq" id="WP_371843249.1">
    <property type="nucleotide sequence ID" value="NZ_JBGMEL010000006.1"/>
</dbReference>
<dbReference type="Proteomes" id="UP001569414">
    <property type="component" value="Unassembled WGS sequence"/>
</dbReference>
<dbReference type="SUPFAM" id="SSF55159">
    <property type="entry name" value="eIF1-like"/>
    <property type="match status" value="1"/>
</dbReference>
<dbReference type="NCBIfam" id="NF006536">
    <property type="entry name" value="PRK09019.1"/>
    <property type="match status" value="1"/>
</dbReference>
<comment type="similarity">
    <text evidence="1">Belongs to the SUI1 family.</text>
</comment>
<dbReference type="InterPro" id="IPR050318">
    <property type="entry name" value="DENR/SUI1_TIF"/>
</dbReference>
<dbReference type="Pfam" id="PF01253">
    <property type="entry name" value="SUI1"/>
    <property type="match status" value="1"/>
</dbReference>
<sequence length="107" mass="11693">MAKENRLVYSTDRGRIKEEAAEPKRHQGDGVVRIQRETKGRKGKGVTCVRGLAGSDSELKLLLAELKKRCGCGGTLKDGVIEIQGDKRVEIQALLESKNYKVKLAGG</sequence>
<dbReference type="PANTHER" id="PTHR12789">
    <property type="entry name" value="DENSITY-REGULATED PROTEIN HOMOLOG"/>
    <property type="match status" value="1"/>
</dbReference>
<feature type="region of interest" description="Disordered" evidence="4">
    <location>
        <begin position="1"/>
        <end position="29"/>
    </location>
</feature>
<evidence type="ECO:0000313" key="7">
    <source>
        <dbReference type="Proteomes" id="UP001569414"/>
    </source>
</evidence>
<dbReference type="NCBIfam" id="TIGR01158">
    <property type="entry name" value="SUI1_rel"/>
    <property type="match status" value="1"/>
</dbReference>
<evidence type="ECO:0000259" key="5">
    <source>
        <dbReference type="PROSITE" id="PS50296"/>
    </source>
</evidence>
<evidence type="ECO:0000256" key="4">
    <source>
        <dbReference type="SAM" id="MobiDB-lite"/>
    </source>
</evidence>
<keyword evidence="2" id="KW-0810">Translation regulation</keyword>
<dbReference type="Gene3D" id="3.30.780.10">
    <property type="entry name" value="SUI1-like domain"/>
    <property type="match status" value="1"/>
</dbReference>
<dbReference type="PIRSF" id="PIRSF037511">
    <property type="entry name" value="Transl_init_SUI1_pro"/>
    <property type="match status" value="1"/>
</dbReference>